<evidence type="ECO:0000313" key="2">
    <source>
        <dbReference type="EMBL" id="GGG12969.1"/>
    </source>
</evidence>
<gene>
    <name evidence="2" type="primary">dehII</name>
    <name evidence="2" type="ORF">GCM10007304_28690</name>
</gene>
<reference evidence="2" key="1">
    <citation type="journal article" date="2014" name="Int. J. Syst. Evol. Microbiol.">
        <title>Complete genome sequence of Corynebacterium casei LMG S-19264T (=DSM 44701T), isolated from a smear-ripened cheese.</title>
        <authorList>
            <consortium name="US DOE Joint Genome Institute (JGI-PGF)"/>
            <person name="Walter F."/>
            <person name="Albersmeier A."/>
            <person name="Kalinowski J."/>
            <person name="Ruckert C."/>
        </authorList>
    </citation>
    <scope>NUCLEOTIDE SEQUENCE</scope>
    <source>
        <strain evidence="2">CCM 7905</strain>
    </source>
</reference>
<dbReference type="InterPro" id="IPR006439">
    <property type="entry name" value="HAD-SF_hydro_IA"/>
</dbReference>
<dbReference type="PRINTS" id="PR00413">
    <property type="entry name" value="HADHALOGNASE"/>
</dbReference>
<dbReference type="SUPFAM" id="SSF56784">
    <property type="entry name" value="HAD-like"/>
    <property type="match status" value="1"/>
</dbReference>
<dbReference type="NCBIfam" id="TIGR01428">
    <property type="entry name" value="HAD_type_II"/>
    <property type="match status" value="1"/>
</dbReference>
<dbReference type="Proteomes" id="UP000654257">
    <property type="component" value="Unassembled WGS sequence"/>
</dbReference>
<accession>A0A917FXY0</accession>
<dbReference type="InterPro" id="IPR036412">
    <property type="entry name" value="HAD-like_sf"/>
</dbReference>
<reference evidence="2" key="2">
    <citation type="submission" date="2020-09" db="EMBL/GenBank/DDBJ databases">
        <authorList>
            <person name="Sun Q."/>
            <person name="Sedlacek I."/>
        </authorList>
    </citation>
    <scope>NUCLEOTIDE SEQUENCE</scope>
    <source>
        <strain evidence="2">CCM 7905</strain>
    </source>
</reference>
<dbReference type="InterPro" id="IPR051540">
    <property type="entry name" value="S-2-haloacid_dehalogenase"/>
</dbReference>
<dbReference type="Gene3D" id="3.40.50.1000">
    <property type="entry name" value="HAD superfamily/HAD-like"/>
    <property type="match status" value="1"/>
</dbReference>
<protein>
    <submittedName>
        <fullName evidence="2">Haloacid dehalogenase</fullName>
    </submittedName>
</protein>
<dbReference type="RefSeq" id="WP_229746043.1">
    <property type="nucleotide sequence ID" value="NZ_BMCU01000003.1"/>
</dbReference>
<dbReference type="AlphaFoldDB" id="A0A917FXY0"/>
<keyword evidence="1" id="KW-0378">Hydrolase</keyword>
<organism evidence="2 3">
    <name type="scientific">Rhodococcoides trifolii</name>
    <dbReference type="NCBI Taxonomy" id="908250"/>
    <lineage>
        <taxon>Bacteria</taxon>
        <taxon>Bacillati</taxon>
        <taxon>Actinomycetota</taxon>
        <taxon>Actinomycetes</taxon>
        <taxon>Mycobacteriales</taxon>
        <taxon>Nocardiaceae</taxon>
        <taxon>Rhodococcoides</taxon>
    </lineage>
</organism>
<dbReference type="Pfam" id="PF00702">
    <property type="entry name" value="Hydrolase"/>
    <property type="match status" value="1"/>
</dbReference>
<dbReference type="CDD" id="cd02588">
    <property type="entry name" value="HAD_L2-DEX"/>
    <property type="match status" value="1"/>
</dbReference>
<dbReference type="InterPro" id="IPR006328">
    <property type="entry name" value="2-HAD"/>
</dbReference>
<dbReference type="NCBIfam" id="TIGR01493">
    <property type="entry name" value="HAD-SF-IA-v2"/>
    <property type="match status" value="1"/>
</dbReference>
<sequence>MTVRAALFDVFGTVVDWRTGIAGHVDEWMDTRGVTGVDSFAFADEWRSRYDPSMREVREGRRPFARLDVLHRENLVEVLLSHRITASDDDVDALNSSWHALPAWPDSVAGITRMKSAMIVAPLSNGNVSLLLDMAKAAGIPWDAVLGAEVAHAYKPTPDAYLRTADILGLAPEECLMVAAHNSDLKAAQQCGFGTAFVRRPTEHGPSQTVDLEAGGQWDHVADSMEDLATALGC</sequence>
<name>A0A917FXY0_9NOCA</name>
<dbReference type="PANTHER" id="PTHR43316:SF3">
    <property type="entry name" value="HALOACID DEHALOGENASE, TYPE II (AFU_ORTHOLOGUE AFUA_2G07750)-RELATED"/>
    <property type="match status" value="1"/>
</dbReference>
<evidence type="ECO:0000313" key="3">
    <source>
        <dbReference type="Proteomes" id="UP000654257"/>
    </source>
</evidence>
<comment type="caution">
    <text evidence="2">The sequence shown here is derived from an EMBL/GenBank/DDBJ whole genome shotgun (WGS) entry which is preliminary data.</text>
</comment>
<evidence type="ECO:0000256" key="1">
    <source>
        <dbReference type="ARBA" id="ARBA00022801"/>
    </source>
</evidence>
<keyword evidence="3" id="KW-1185">Reference proteome</keyword>
<dbReference type="GO" id="GO:0019120">
    <property type="term" value="F:hydrolase activity, acting on acid halide bonds, in C-halide compounds"/>
    <property type="evidence" value="ECO:0007669"/>
    <property type="project" value="InterPro"/>
</dbReference>
<dbReference type="InterPro" id="IPR023214">
    <property type="entry name" value="HAD_sf"/>
</dbReference>
<dbReference type="PANTHER" id="PTHR43316">
    <property type="entry name" value="HYDROLASE, HALOACID DELAHOGENASE-RELATED"/>
    <property type="match status" value="1"/>
</dbReference>
<dbReference type="EMBL" id="BMCU01000003">
    <property type="protein sequence ID" value="GGG12969.1"/>
    <property type="molecule type" value="Genomic_DNA"/>
</dbReference>
<dbReference type="Gene3D" id="1.10.150.750">
    <property type="match status" value="1"/>
</dbReference>
<proteinExistence type="predicted"/>